<name>A0AAJ6BJ83_9BACT</name>
<evidence type="ECO:0000313" key="4">
    <source>
        <dbReference type="EMBL" id="WEK37654.1"/>
    </source>
</evidence>
<dbReference type="InterPro" id="IPR000462">
    <property type="entry name" value="CDP-OH_P_trans"/>
</dbReference>
<feature type="transmembrane region" description="Helical" evidence="3">
    <location>
        <begin position="116"/>
        <end position="134"/>
    </location>
</feature>
<feature type="transmembrane region" description="Helical" evidence="3">
    <location>
        <begin position="46"/>
        <end position="70"/>
    </location>
</feature>
<reference evidence="4" key="1">
    <citation type="submission" date="2023-03" db="EMBL/GenBank/DDBJ databases">
        <title>Andean soil-derived lignocellulolytic bacterial consortium as a source of novel taxa and putative plastic-active enzymes.</title>
        <authorList>
            <person name="Diaz-Garcia L."/>
            <person name="Chuvochina M."/>
            <person name="Feuerriegel G."/>
            <person name="Bunk B."/>
            <person name="Sproer C."/>
            <person name="Streit W.R."/>
            <person name="Rodriguez L.M."/>
            <person name="Overmann J."/>
            <person name="Jimenez D.J."/>
        </authorList>
    </citation>
    <scope>NUCLEOTIDE SEQUENCE</scope>
    <source>
        <strain evidence="4">MAG 7</strain>
    </source>
</reference>
<proteinExistence type="inferred from homology"/>
<keyword evidence="1 2" id="KW-0808">Transferase</keyword>
<feature type="transmembrane region" description="Helical" evidence="3">
    <location>
        <begin position="7"/>
        <end position="26"/>
    </location>
</feature>
<sequence length="256" mass="27982">MKQIPNLFTLLNLVFGFLAILFILQPGEMLVTSDEGTWVAQLPEKIWWGAICIGIAAIVDFLDGFVARLFKAESEIGKQLDSLADVVSFGVAPGLILYQLLRISYIGEPDGLDTGIWALLPAVLFPCAGAYRLARFNIDTSQSYGFKGVPIPAAGLVVASLPLILLYNYFGLNSLLLNKWVLYAIIVVLSYLMISTLPLMALKFKDLSLKNNGPKFLLVALAILAAVFLQWLAVPVVFIIYVLLSLLTSRKNSVAA</sequence>
<evidence type="ECO:0000313" key="5">
    <source>
        <dbReference type="Proteomes" id="UP001220610"/>
    </source>
</evidence>
<feature type="transmembrane region" description="Helical" evidence="3">
    <location>
        <begin position="146"/>
        <end position="170"/>
    </location>
</feature>
<evidence type="ECO:0000256" key="3">
    <source>
        <dbReference type="SAM" id="Phobius"/>
    </source>
</evidence>
<dbReference type="InterPro" id="IPR043130">
    <property type="entry name" value="CDP-OH_PTrfase_TM_dom"/>
</dbReference>
<feature type="transmembrane region" description="Helical" evidence="3">
    <location>
        <begin position="182"/>
        <end position="204"/>
    </location>
</feature>
<comment type="similarity">
    <text evidence="2">Belongs to the CDP-alcohol phosphatidyltransferase class-I family.</text>
</comment>
<dbReference type="EMBL" id="CP119311">
    <property type="protein sequence ID" value="WEK37654.1"/>
    <property type="molecule type" value="Genomic_DNA"/>
</dbReference>
<dbReference type="GO" id="GO:0008654">
    <property type="term" value="P:phospholipid biosynthetic process"/>
    <property type="evidence" value="ECO:0007669"/>
    <property type="project" value="InterPro"/>
</dbReference>
<dbReference type="AlphaFoldDB" id="A0AAJ6BJ83"/>
<accession>A0AAJ6BJ83</accession>
<dbReference type="GO" id="GO:0016020">
    <property type="term" value="C:membrane"/>
    <property type="evidence" value="ECO:0007669"/>
    <property type="project" value="InterPro"/>
</dbReference>
<keyword evidence="3" id="KW-1133">Transmembrane helix</keyword>
<keyword evidence="3" id="KW-0472">Membrane</keyword>
<protein>
    <submittedName>
        <fullName evidence="4">CDP-alcohol phosphatidyltransferase family protein</fullName>
    </submittedName>
</protein>
<dbReference type="Gene3D" id="1.20.120.1760">
    <property type="match status" value="1"/>
</dbReference>
<dbReference type="Pfam" id="PF01066">
    <property type="entry name" value="CDP-OH_P_transf"/>
    <property type="match status" value="1"/>
</dbReference>
<dbReference type="Proteomes" id="UP001220610">
    <property type="component" value="Chromosome"/>
</dbReference>
<keyword evidence="3" id="KW-0812">Transmembrane</keyword>
<dbReference type="PROSITE" id="PS00379">
    <property type="entry name" value="CDP_ALCOHOL_P_TRANSF"/>
    <property type="match status" value="1"/>
</dbReference>
<feature type="transmembrane region" description="Helical" evidence="3">
    <location>
        <begin position="216"/>
        <end position="244"/>
    </location>
</feature>
<evidence type="ECO:0000256" key="1">
    <source>
        <dbReference type="ARBA" id="ARBA00022679"/>
    </source>
</evidence>
<dbReference type="GO" id="GO:0016780">
    <property type="term" value="F:phosphotransferase activity, for other substituted phosphate groups"/>
    <property type="evidence" value="ECO:0007669"/>
    <property type="project" value="InterPro"/>
</dbReference>
<gene>
    <name evidence="4" type="ORF">P0Y53_09075</name>
</gene>
<evidence type="ECO:0000256" key="2">
    <source>
        <dbReference type="RuleBase" id="RU003750"/>
    </source>
</evidence>
<organism evidence="4 5">
    <name type="scientific">Candidatus Pseudobacter hemicellulosilyticus</name>
    <dbReference type="NCBI Taxonomy" id="3121375"/>
    <lineage>
        <taxon>Bacteria</taxon>
        <taxon>Pseudomonadati</taxon>
        <taxon>Bacteroidota</taxon>
        <taxon>Chitinophagia</taxon>
        <taxon>Chitinophagales</taxon>
        <taxon>Chitinophagaceae</taxon>
        <taxon>Pseudobacter</taxon>
    </lineage>
</organism>
<dbReference type="InterPro" id="IPR048254">
    <property type="entry name" value="CDP_ALCOHOL_P_TRANSF_CS"/>
</dbReference>